<reference evidence="3 4" key="1">
    <citation type="journal article" date="2012" name="Genome Biol.">
        <title>Genome and low-iron response of an oceanic diatom adapted to chronic iron limitation.</title>
        <authorList>
            <person name="Lommer M."/>
            <person name="Specht M."/>
            <person name="Roy A.S."/>
            <person name="Kraemer L."/>
            <person name="Andreson R."/>
            <person name="Gutowska M.A."/>
            <person name="Wolf J."/>
            <person name="Bergner S.V."/>
            <person name="Schilhabel M.B."/>
            <person name="Klostermeier U.C."/>
            <person name="Beiko R.G."/>
            <person name="Rosenstiel P."/>
            <person name="Hippler M."/>
            <person name="Laroche J."/>
        </authorList>
    </citation>
    <scope>NUCLEOTIDE SEQUENCE [LARGE SCALE GENOMIC DNA]</scope>
    <source>
        <strain evidence="3 4">CCMP1005</strain>
    </source>
</reference>
<gene>
    <name evidence="3" type="ORF">THAOC_35453</name>
</gene>
<feature type="region of interest" description="Disordered" evidence="1">
    <location>
        <begin position="100"/>
        <end position="120"/>
    </location>
</feature>
<protein>
    <submittedName>
        <fullName evidence="3">Uncharacterized protein</fullName>
    </submittedName>
</protein>
<keyword evidence="2" id="KW-0812">Transmembrane</keyword>
<evidence type="ECO:0000313" key="4">
    <source>
        <dbReference type="Proteomes" id="UP000266841"/>
    </source>
</evidence>
<keyword evidence="4" id="KW-1185">Reference proteome</keyword>
<sequence length="285" mass="31554">MEGRVMVRRVSIDQGNIQDVADALRREQEEPRHVVRDVAVITSILALACLVAGHVAAGHVAGHSPLGAIASLRQHVEGPRRSLVDVHGHRHAMGLFDAEDDADQEGSHSEPDEGTEIQQPHFATGASSLFEEAMAEAADDLDEAEETPFRRGDPCEIEGAYSDVSSPCTFLAVNKDGTYRVQDVRNLKLIPSIKSEFVQRYTPIRDGSDAICTMRNGKAFITACKISRGFQNLDGSFFYEVEFDEYVDDEMRVSVVELPFGSVERMIERSIVLEKGKKYFLPSEN</sequence>
<evidence type="ECO:0000256" key="2">
    <source>
        <dbReference type="SAM" id="Phobius"/>
    </source>
</evidence>
<proteinExistence type="predicted"/>
<dbReference type="EMBL" id="AGNL01048154">
    <property type="protein sequence ID" value="EJK45910.1"/>
    <property type="molecule type" value="Genomic_DNA"/>
</dbReference>
<evidence type="ECO:0000256" key="1">
    <source>
        <dbReference type="SAM" id="MobiDB-lite"/>
    </source>
</evidence>
<organism evidence="3 4">
    <name type="scientific">Thalassiosira oceanica</name>
    <name type="common">Marine diatom</name>
    <dbReference type="NCBI Taxonomy" id="159749"/>
    <lineage>
        <taxon>Eukaryota</taxon>
        <taxon>Sar</taxon>
        <taxon>Stramenopiles</taxon>
        <taxon>Ochrophyta</taxon>
        <taxon>Bacillariophyta</taxon>
        <taxon>Coscinodiscophyceae</taxon>
        <taxon>Thalassiosirophycidae</taxon>
        <taxon>Thalassiosirales</taxon>
        <taxon>Thalassiosiraceae</taxon>
        <taxon>Thalassiosira</taxon>
    </lineage>
</organism>
<keyword evidence="2" id="KW-1133">Transmembrane helix</keyword>
<name>K0R1R4_THAOC</name>
<evidence type="ECO:0000313" key="3">
    <source>
        <dbReference type="EMBL" id="EJK45910.1"/>
    </source>
</evidence>
<dbReference type="AlphaFoldDB" id="K0R1R4"/>
<comment type="caution">
    <text evidence="3">The sequence shown here is derived from an EMBL/GenBank/DDBJ whole genome shotgun (WGS) entry which is preliminary data.</text>
</comment>
<feature type="transmembrane region" description="Helical" evidence="2">
    <location>
        <begin position="34"/>
        <end position="56"/>
    </location>
</feature>
<dbReference type="Proteomes" id="UP000266841">
    <property type="component" value="Unassembled WGS sequence"/>
</dbReference>
<accession>K0R1R4</accession>
<keyword evidence="2" id="KW-0472">Membrane</keyword>